<feature type="region of interest" description="Disordered" evidence="5">
    <location>
        <begin position="356"/>
        <end position="377"/>
    </location>
</feature>
<organism evidence="7 8">
    <name type="scientific">Nesterenkonia aethiopica</name>
    <dbReference type="NCBI Taxonomy" id="269144"/>
    <lineage>
        <taxon>Bacteria</taxon>
        <taxon>Bacillati</taxon>
        <taxon>Actinomycetota</taxon>
        <taxon>Actinomycetes</taxon>
        <taxon>Micrococcales</taxon>
        <taxon>Micrococcaceae</taxon>
        <taxon>Nesterenkonia</taxon>
    </lineage>
</organism>
<feature type="compositionally biased region" description="Basic and acidic residues" evidence="5">
    <location>
        <begin position="847"/>
        <end position="870"/>
    </location>
</feature>
<feature type="region of interest" description="Disordered" evidence="5">
    <location>
        <begin position="818"/>
        <end position="870"/>
    </location>
</feature>
<reference evidence="8" key="1">
    <citation type="journal article" date="2019" name="Int. J. Syst. Evol. Microbiol.">
        <title>The Global Catalogue of Microorganisms (GCM) 10K type strain sequencing project: providing services to taxonomists for standard genome sequencing and annotation.</title>
        <authorList>
            <consortium name="The Broad Institute Genomics Platform"/>
            <consortium name="The Broad Institute Genome Sequencing Center for Infectious Disease"/>
            <person name="Wu L."/>
            <person name="Ma J."/>
        </authorList>
    </citation>
    <scope>NUCLEOTIDE SEQUENCE [LARGE SCALE GENOMIC DNA]</scope>
    <source>
        <strain evidence="8">JCM 14309</strain>
    </source>
</reference>
<dbReference type="PANTHER" id="PTHR32114:SF2">
    <property type="entry name" value="ABC TRANSPORTER ABCH.3"/>
    <property type="match status" value="1"/>
</dbReference>
<feature type="region of interest" description="Disordered" evidence="5">
    <location>
        <begin position="1075"/>
        <end position="1108"/>
    </location>
</feature>
<dbReference type="InterPro" id="IPR038729">
    <property type="entry name" value="Rad50/SbcC_AAA"/>
</dbReference>
<evidence type="ECO:0000259" key="6">
    <source>
        <dbReference type="Pfam" id="PF13476"/>
    </source>
</evidence>
<feature type="coiled-coil region" evidence="4">
    <location>
        <begin position="256"/>
        <end position="320"/>
    </location>
</feature>
<accession>A0ABP6LYT3</accession>
<feature type="region of interest" description="Disordered" evidence="5">
    <location>
        <begin position="637"/>
        <end position="684"/>
    </location>
</feature>
<comment type="caution">
    <text evidence="7">The sequence shown here is derived from an EMBL/GenBank/DDBJ whole genome shotgun (WGS) entry which is preliminary data.</text>
</comment>
<comment type="similarity">
    <text evidence="1">Belongs to the SMC family. SbcC subfamily.</text>
</comment>
<dbReference type="RefSeq" id="WP_344681807.1">
    <property type="nucleotide sequence ID" value="NZ_BAAAVT010000012.1"/>
</dbReference>
<evidence type="ECO:0000256" key="4">
    <source>
        <dbReference type="SAM" id="Coils"/>
    </source>
</evidence>
<feature type="region of interest" description="Disordered" evidence="5">
    <location>
        <begin position="543"/>
        <end position="593"/>
    </location>
</feature>
<feature type="compositionally biased region" description="Basic and acidic residues" evidence="5">
    <location>
        <begin position="649"/>
        <end position="684"/>
    </location>
</feature>
<evidence type="ECO:0000256" key="1">
    <source>
        <dbReference type="ARBA" id="ARBA00006930"/>
    </source>
</evidence>
<feature type="compositionally biased region" description="Low complexity" evidence="5">
    <location>
        <begin position="363"/>
        <end position="373"/>
    </location>
</feature>
<protein>
    <recommendedName>
        <fullName evidence="3">Nuclease SbcCD subunit C</fullName>
    </recommendedName>
</protein>
<feature type="coiled-coil region" evidence="4">
    <location>
        <begin position="484"/>
        <end position="511"/>
    </location>
</feature>
<dbReference type="SUPFAM" id="SSF52540">
    <property type="entry name" value="P-loop containing nucleoside triphosphate hydrolases"/>
    <property type="match status" value="1"/>
</dbReference>
<evidence type="ECO:0000313" key="7">
    <source>
        <dbReference type="EMBL" id="GAA3067763.1"/>
    </source>
</evidence>
<dbReference type="InterPro" id="IPR027417">
    <property type="entry name" value="P-loop_NTPase"/>
</dbReference>
<dbReference type="Pfam" id="PF13558">
    <property type="entry name" value="SbcC_Walker_B"/>
    <property type="match status" value="1"/>
</dbReference>
<feature type="domain" description="Rad50/SbcC-type AAA" evidence="6">
    <location>
        <begin position="5"/>
        <end position="205"/>
    </location>
</feature>
<dbReference type="PANTHER" id="PTHR32114">
    <property type="entry name" value="ABC TRANSPORTER ABCH.3"/>
    <property type="match status" value="1"/>
</dbReference>
<dbReference type="EMBL" id="BAAAVT010000012">
    <property type="protein sequence ID" value="GAA3067763.1"/>
    <property type="molecule type" value="Genomic_DNA"/>
</dbReference>
<gene>
    <name evidence="7" type="ORF">GCM10010529_20550</name>
</gene>
<keyword evidence="8" id="KW-1185">Reference proteome</keyword>
<dbReference type="Proteomes" id="UP001500236">
    <property type="component" value="Unassembled WGS sequence"/>
</dbReference>
<dbReference type="Gene3D" id="3.40.50.300">
    <property type="entry name" value="P-loop containing nucleotide triphosphate hydrolases"/>
    <property type="match status" value="2"/>
</dbReference>
<evidence type="ECO:0000256" key="5">
    <source>
        <dbReference type="SAM" id="MobiDB-lite"/>
    </source>
</evidence>
<evidence type="ECO:0000256" key="3">
    <source>
        <dbReference type="ARBA" id="ARBA00013368"/>
    </source>
</evidence>
<dbReference type="Pfam" id="PF13476">
    <property type="entry name" value="AAA_23"/>
    <property type="match status" value="1"/>
</dbReference>
<comment type="subunit">
    <text evidence="2">Heterodimer of SbcC and SbcD.</text>
</comment>
<feature type="compositionally biased region" description="Acidic residues" evidence="5">
    <location>
        <begin position="581"/>
        <end position="592"/>
    </location>
</feature>
<proteinExistence type="inferred from homology"/>
<feature type="compositionally biased region" description="Low complexity" evidence="5">
    <location>
        <begin position="543"/>
        <end position="555"/>
    </location>
</feature>
<name>A0ABP6LYT3_9MICC</name>
<sequence>MRLHRLTLTAFGPFPGTEEIDFDALSADGLFLLHGRTGSGKTTVLDAITFALYGDVPGQRDVNGLHSHHAPPEREPAVELEFTQADRRWLIRRTPPHRRPSRRAKSGFVAQNQTVVLKVHDGALWREVTSGVQAASQEIQDILPLDRHQFTKVILLPQGEFAHFLHATSTEKQKLLQKLFDTNLYQRLEAELSDRAKTLRQRIVEAEHRVEVTADTVRAQAESMLEPVLGAELARFTSVPPEDLEEAVRLLGAWMSRDLEQRVELASAAAESASERAADLQRRRRLLTLLSDHEQRQADHEARREAVDQIRDQLEQHQKATEVRRWFQHAQQLAEHTEDVRRRSLDQLRDLRDRLADQDDVDASSTAASTLTTEAGDPAPYALRDLISEVTALRGGLEDQDAARLESQRRQTATALTAAERRRDEQRAVRQAAEEAIAALQEQETALNAQWQDAEELDSHRAACENLMELTRRRVELVDQLEGRRAAVRQAQEAAHRAEQAEQMAESRRRELLADHLQAVARRLAADLRPGVPCMVCGATEHPAAAAPAMRRTAALPSTETEAGQPGGDSVPEPGPHDEPASEETASEEDVEAATARVHEAARERARSESLLEAAEASMTEIEDRLAAAEAEIRAAAPEQSLGEGGAAVRRDEAEASFADARRRRDAADQAWRDQRRREASRTALREDLAEQRRLHEAAGLAVGHAAQEVERLTAELADRDEMLGRLRGSHSSVAARLDALDTLHQTCRSASEGIETWRSAQKTAQEAHSEAHRQLVDSGLGTREALDGAILDPALRRQHHQQVEEWDRQAGRLALAEESEDISAAREVRRREPTTPAEDAVTEAVEEAKAASTRRDAERTARDRAADRRDAVAEAAERLRAALASRDSELIEHRRLAELAETLGGGGPDNPRRMTLTSYVLAARLEKVAAAATRHLQTMSEGRYRLLHDDAEGPGRRHGLELKVHDEHSDHQRPTSSLSGGETFMASLAMALGLAEVVQSEAGGIGLESLFIDEGFGSLDEESLDHVMVALHRLQGEGRRVGVVSHVTEMHRAIPTQLRVIRRRTGSTARMVLPGAIDSPEHPVGGPADDGPEAGTEVLSRLGGMDA</sequence>
<evidence type="ECO:0000313" key="8">
    <source>
        <dbReference type="Proteomes" id="UP001500236"/>
    </source>
</evidence>
<keyword evidence="4" id="KW-0175">Coiled coil</keyword>
<evidence type="ECO:0000256" key="2">
    <source>
        <dbReference type="ARBA" id="ARBA00011322"/>
    </source>
</evidence>
<feature type="compositionally biased region" description="Basic and acidic residues" evidence="5">
    <location>
        <begin position="824"/>
        <end position="834"/>
    </location>
</feature>
<feature type="coiled-coil region" evidence="4">
    <location>
        <begin position="402"/>
        <end position="457"/>
    </location>
</feature>